<dbReference type="SUPFAM" id="SSF52518">
    <property type="entry name" value="Thiamin diphosphate-binding fold (THDP-binding)"/>
    <property type="match status" value="2"/>
</dbReference>
<comment type="subunit">
    <text evidence="4">Heterodimer composed of an alpha and a beta subunit.</text>
</comment>
<evidence type="ECO:0000259" key="13">
    <source>
        <dbReference type="Pfam" id="PF00205"/>
    </source>
</evidence>
<accession>A0A7J3ZM40</accession>
<dbReference type="GO" id="GO:0009099">
    <property type="term" value="P:L-valine biosynthetic process"/>
    <property type="evidence" value="ECO:0007669"/>
    <property type="project" value="UniProtKB-UniPathway"/>
</dbReference>
<keyword evidence="9 12" id="KW-0786">Thiamine pyrophosphate</keyword>
<evidence type="ECO:0000256" key="8">
    <source>
        <dbReference type="ARBA" id="ARBA00022842"/>
    </source>
</evidence>
<dbReference type="UniPathway" id="UPA00047">
    <property type="reaction ID" value="UER00055"/>
</dbReference>
<dbReference type="InterPro" id="IPR029035">
    <property type="entry name" value="DHS-like_NAD/FAD-binding_dom"/>
</dbReference>
<comment type="catalytic activity">
    <reaction evidence="11">
        <text>a 2-oxocarboxylate + 2 oxidized [2Fe-2S]-[ferredoxin] + CoA = an acyl-CoA + 2 reduced [2Fe-2S]-[ferredoxin] + CO2 + H(+)</text>
        <dbReference type="Rhea" id="RHEA:42316"/>
        <dbReference type="Rhea" id="RHEA-COMP:10000"/>
        <dbReference type="Rhea" id="RHEA-COMP:10001"/>
        <dbReference type="ChEBI" id="CHEBI:15378"/>
        <dbReference type="ChEBI" id="CHEBI:16526"/>
        <dbReference type="ChEBI" id="CHEBI:33737"/>
        <dbReference type="ChEBI" id="CHEBI:33738"/>
        <dbReference type="ChEBI" id="CHEBI:35179"/>
        <dbReference type="ChEBI" id="CHEBI:57287"/>
        <dbReference type="ChEBI" id="CHEBI:58342"/>
        <dbReference type="EC" id="1.2.7.11"/>
    </reaction>
</comment>
<feature type="domain" description="Thiamine pyrophosphate enzyme N-terminal TPP-binding" evidence="15">
    <location>
        <begin position="4"/>
        <end position="117"/>
    </location>
</feature>
<dbReference type="SUPFAM" id="SSF52467">
    <property type="entry name" value="DHS-like NAD/FAD-binding domain"/>
    <property type="match status" value="1"/>
</dbReference>
<dbReference type="Gene3D" id="3.40.50.970">
    <property type="match status" value="2"/>
</dbReference>
<dbReference type="GO" id="GO:0030976">
    <property type="term" value="F:thiamine pyrophosphate binding"/>
    <property type="evidence" value="ECO:0007669"/>
    <property type="project" value="UniProtKB-UniRule"/>
</dbReference>
<comment type="pathway">
    <text evidence="1 12">Amino-acid biosynthesis; L-isoleucine biosynthesis; L-isoleucine from 2-oxobutanoate: step 1/4.</text>
</comment>
<dbReference type="FunFam" id="3.40.50.1220:FF:000008">
    <property type="entry name" value="Acetolactate synthase"/>
    <property type="match status" value="1"/>
</dbReference>
<dbReference type="AlphaFoldDB" id="A0A7J3ZM40"/>
<dbReference type="GO" id="GO:0018491">
    <property type="term" value="F:2-oxobutyrate synthase activity"/>
    <property type="evidence" value="ECO:0007669"/>
    <property type="project" value="UniProtKB-ARBA"/>
</dbReference>
<dbReference type="Pfam" id="PF00205">
    <property type="entry name" value="TPP_enzyme_M"/>
    <property type="match status" value="1"/>
</dbReference>
<dbReference type="InterPro" id="IPR045229">
    <property type="entry name" value="TPP_enz"/>
</dbReference>
<comment type="cofactor">
    <cofactor evidence="12">
        <name>thiamine diphosphate</name>
        <dbReference type="ChEBI" id="CHEBI:58937"/>
    </cofactor>
    <text evidence="12">Binds 1 thiamine pyrophosphate per subunit.</text>
</comment>
<name>A0A7J3ZM40_9CREN</name>
<protein>
    <recommendedName>
        <fullName evidence="12">Acetolactate synthase</fullName>
        <ecNumber evidence="12">2.2.1.6</ecNumber>
    </recommendedName>
</protein>
<comment type="catalytic activity">
    <reaction evidence="12">
        <text>2 pyruvate + H(+) = (2S)-2-acetolactate + CO2</text>
        <dbReference type="Rhea" id="RHEA:25249"/>
        <dbReference type="ChEBI" id="CHEBI:15361"/>
        <dbReference type="ChEBI" id="CHEBI:15378"/>
        <dbReference type="ChEBI" id="CHEBI:16526"/>
        <dbReference type="ChEBI" id="CHEBI:58476"/>
        <dbReference type="EC" id="2.2.1.6"/>
    </reaction>
</comment>
<gene>
    <name evidence="16" type="primary">ilvB</name>
    <name evidence="16" type="ORF">ENM78_05950</name>
</gene>
<dbReference type="InterPro" id="IPR029061">
    <property type="entry name" value="THDP-binding"/>
</dbReference>
<dbReference type="GO" id="GO:0009097">
    <property type="term" value="P:isoleucine biosynthetic process"/>
    <property type="evidence" value="ECO:0007669"/>
    <property type="project" value="UniProtKB-UniPathway"/>
</dbReference>
<evidence type="ECO:0000256" key="2">
    <source>
        <dbReference type="ARBA" id="ARBA00005025"/>
    </source>
</evidence>
<evidence type="ECO:0000256" key="6">
    <source>
        <dbReference type="ARBA" id="ARBA00022679"/>
    </source>
</evidence>
<dbReference type="GO" id="GO:0005948">
    <property type="term" value="C:acetolactate synthase complex"/>
    <property type="evidence" value="ECO:0007669"/>
    <property type="project" value="TreeGrafter"/>
</dbReference>
<dbReference type="Gene3D" id="3.40.50.1220">
    <property type="entry name" value="TPP-binding domain"/>
    <property type="match status" value="1"/>
</dbReference>
<dbReference type="UniPathway" id="UPA00049">
    <property type="reaction ID" value="UER00059"/>
</dbReference>
<dbReference type="PROSITE" id="PS00187">
    <property type="entry name" value="TPP_ENZYMES"/>
    <property type="match status" value="1"/>
</dbReference>
<evidence type="ECO:0000256" key="12">
    <source>
        <dbReference type="RuleBase" id="RU003591"/>
    </source>
</evidence>
<evidence type="ECO:0000256" key="11">
    <source>
        <dbReference type="ARBA" id="ARBA00048893"/>
    </source>
</evidence>
<dbReference type="FunFam" id="3.40.50.970:FF:000007">
    <property type="entry name" value="Acetolactate synthase"/>
    <property type="match status" value="1"/>
</dbReference>
<dbReference type="GO" id="GO:0000287">
    <property type="term" value="F:magnesium ion binding"/>
    <property type="evidence" value="ECO:0007669"/>
    <property type="project" value="UniProtKB-UniRule"/>
</dbReference>
<comment type="cofactor">
    <cofactor evidence="12">
        <name>Mg(2+)</name>
        <dbReference type="ChEBI" id="CHEBI:18420"/>
    </cofactor>
    <text evidence="12">Binds 1 Mg(2+) ion per subunit.</text>
</comment>
<dbReference type="EC" id="2.2.1.6" evidence="12"/>
<evidence type="ECO:0000259" key="14">
    <source>
        <dbReference type="Pfam" id="PF02775"/>
    </source>
</evidence>
<dbReference type="InterPro" id="IPR012846">
    <property type="entry name" value="Acetolactate_synth_lsu"/>
</dbReference>
<comment type="similarity">
    <text evidence="3 12">Belongs to the TPP enzyme family.</text>
</comment>
<evidence type="ECO:0000256" key="7">
    <source>
        <dbReference type="ARBA" id="ARBA00022723"/>
    </source>
</evidence>
<dbReference type="Pfam" id="PF02775">
    <property type="entry name" value="TPP_enzyme_C"/>
    <property type="match status" value="1"/>
</dbReference>
<evidence type="ECO:0000256" key="3">
    <source>
        <dbReference type="ARBA" id="ARBA00007812"/>
    </source>
</evidence>
<comment type="pathway">
    <text evidence="2 12">Amino-acid biosynthesis; L-valine biosynthesis; L-valine from pyruvate: step 1/4.</text>
</comment>
<dbReference type="Pfam" id="PF02776">
    <property type="entry name" value="TPP_enzyme_N"/>
    <property type="match status" value="1"/>
</dbReference>
<organism evidence="16">
    <name type="scientific">Fervidicoccus fontis</name>
    <dbReference type="NCBI Taxonomy" id="683846"/>
    <lineage>
        <taxon>Archaea</taxon>
        <taxon>Thermoproteota</taxon>
        <taxon>Thermoprotei</taxon>
        <taxon>Fervidicoccales</taxon>
        <taxon>Fervidicoccaceae</taxon>
        <taxon>Fervidicoccus</taxon>
    </lineage>
</organism>
<evidence type="ECO:0000256" key="1">
    <source>
        <dbReference type="ARBA" id="ARBA00004974"/>
    </source>
</evidence>
<dbReference type="GO" id="GO:0019164">
    <property type="term" value="F:pyruvate synthase activity"/>
    <property type="evidence" value="ECO:0007669"/>
    <property type="project" value="UniProtKB-ARBA"/>
</dbReference>
<evidence type="ECO:0000313" key="16">
    <source>
        <dbReference type="EMBL" id="HHQ80972.1"/>
    </source>
</evidence>
<dbReference type="GO" id="GO:0003984">
    <property type="term" value="F:acetolactate synthase activity"/>
    <property type="evidence" value="ECO:0007669"/>
    <property type="project" value="UniProtKB-EC"/>
</dbReference>
<dbReference type="NCBIfam" id="TIGR00118">
    <property type="entry name" value="acolac_lg"/>
    <property type="match status" value="1"/>
</dbReference>
<evidence type="ECO:0000256" key="5">
    <source>
        <dbReference type="ARBA" id="ARBA00022605"/>
    </source>
</evidence>
<dbReference type="InterPro" id="IPR000399">
    <property type="entry name" value="TPP-bd_CS"/>
</dbReference>
<sequence length="572" mass="61200">MSLSGAEAIVKTLERLGVRVVFGIPGGSILPLYDALYSSDIRHILGRHEQQVAHMADGYARASGKPGVCLATSGPGATNLVTGLATAYMDSSPVVAITGQVARPLIGKDAFQEADIVGIVTPITKHAIQVLSAREVPRAIITAFTIATTRRPGPVLVDVPVDVQREVLSEAYEGLATDTIDVKGYNPMPPKPSYDSIKKAARVLEAAERPVILAGGGVVWSGASRELLDLAELLGAPVATTLMGKGAIPEDHPLALGMIGMHGKAHANYAVAECDVLLAVGVRFSDRTTGRVESFAEQAFKIHVDIDASEINKNVKVDLPIVGDAKEVLRLLVSELVRGLKGGSNEAWHRRIRELKETYVESSSEEPHCKLKPSRVVRMLNEVFAPGSLVVTTGVGQNQMWAAQHYIAHSPRTFITSGGLGTMGFGLPAAIGAKIACPNKTVVDIDGDGSFLMTVQSLATSVTENVPVIALVLNNNALGMVRQWQYIMYGGRFIASDLKGVPDLVALTRSFGVEGVRVETYEELRRALREATTSEVTTVIDVPIPQDEKVFPMVLPGRALREVLLHDPTRGR</sequence>
<keyword evidence="10 12" id="KW-0100">Branched-chain amino acid biosynthesis</keyword>
<dbReference type="CDD" id="cd02015">
    <property type="entry name" value="TPP_AHAS"/>
    <property type="match status" value="1"/>
</dbReference>
<feature type="domain" description="Thiamine pyrophosphate enzyme central" evidence="13">
    <location>
        <begin position="197"/>
        <end position="331"/>
    </location>
</feature>
<dbReference type="InterPro" id="IPR012000">
    <property type="entry name" value="Thiamin_PyroP_enz_cen_dom"/>
</dbReference>
<keyword evidence="6 12" id="KW-0808">Transferase</keyword>
<dbReference type="EMBL" id="DRZC01000079">
    <property type="protein sequence ID" value="HHQ80972.1"/>
    <property type="molecule type" value="Genomic_DNA"/>
</dbReference>
<evidence type="ECO:0000256" key="10">
    <source>
        <dbReference type="ARBA" id="ARBA00023304"/>
    </source>
</evidence>
<proteinExistence type="inferred from homology"/>
<reference evidence="16" key="1">
    <citation type="journal article" date="2020" name="mSystems">
        <title>Genome- and Community-Level Interaction Insights into Carbon Utilization and Element Cycling Functions of Hydrothermarchaeota in Hydrothermal Sediment.</title>
        <authorList>
            <person name="Zhou Z."/>
            <person name="Liu Y."/>
            <person name="Xu W."/>
            <person name="Pan J."/>
            <person name="Luo Z.H."/>
            <person name="Li M."/>
        </authorList>
    </citation>
    <scope>NUCLEOTIDE SEQUENCE [LARGE SCALE GENOMIC DNA]</scope>
    <source>
        <strain evidence="16">SpSt-1116</strain>
    </source>
</reference>
<evidence type="ECO:0000256" key="4">
    <source>
        <dbReference type="ARBA" id="ARBA00011631"/>
    </source>
</evidence>
<keyword evidence="7 12" id="KW-0479">Metal-binding</keyword>
<dbReference type="CDD" id="cd07035">
    <property type="entry name" value="TPP_PYR_POX_like"/>
    <property type="match status" value="1"/>
</dbReference>
<dbReference type="PANTHER" id="PTHR18968">
    <property type="entry name" value="THIAMINE PYROPHOSPHATE ENZYMES"/>
    <property type="match status" value="1"/>
</dbReference>
<dbReference type="InterPro" id="IPR012001">
    <property type="entry name" value="Thiamin_PyroP_enz_TPP-bd_dom"/>
</dbReference>
<evidence type="ECO:0000256" key="9">
    <source>
        <dbReference type="ARBA" id="ARBA00023052"/>
    </source>
</evidence>
<dbReference type="InterPro" id="IPR011766">
    <property type="entry name" value="TPP_enzyme_TPP-bd"/>
</dbReference>
<evidence type="ECO:0000259" key="15">
    <source>
        <dbReference type="Pfam" id="PF02776"/>
    </source>
</evidence>
<comment type="caution">
    <text evidence="16">The sequence shown here is derived from an EMBL/GenBank/DDBJ whole genome shotgun (WGS) entry which is preliminary data.</text>
</comment>
<dbReference type="PANTHER" id="PTHR18968:SF13">
    <property type="entry name" value="ACETOLACTATE SYNTHASE CATALYTIC SUBUNIT, MITOCHONDRIAL"/>
    <property type="match status" value="1"/>
</dbReference>
<keyword evidence="8 12" id="KW-0460">Magnesium</keyword>
<feature type="domain" description="Thiamine pyrophosphate enzyme TPP-binding" evidence="14">
    <location>
        <begin position="394"/>
        <end position="542"/>
    </location>
</feature>
<dbReference type="GO" id="GO:0050660">
    <property type="term" value="F:flavin adenine dinucleotide binding"/>
    <property type="evidence" value="ECO:0007669"/>
    <property type="project" value="InterPro"/>
</dbReference>
<dbReference type="InterPro" id="IPR039368">
    <property type="entry name" value="AHAS_TPP"/>
</dbReference>
<keyword evidence="5 12" id="KW-0028">Amino-acid biosynthesis</keyword>